<keyword evidence="2" id="KW-1185">Reference proteome</keyword>
<evidence type="ECO:0000313" key="1">
    <source>
        <dbReference type="EMBL" id="ESL02782.1"/>
    </source>
</evidence>
<dbReference type="HOGENOM" id="CLU_2552083_0_0_9"/>
<sequence length="82" mass="9360">MYLKSEIKKIANASEVIEALAKGYLKFRGEPVTKKMVKDEKAQVQKAGLNCYRYGFISRSGFKDVNKDNDRLVLIKLEDLFG</sequence>
<dbReference type="STRING" id="592026.GCWU0000282_001652"/>
<accession>V2Y3W4</accession>
<comment type="caution">
    <text evidence="1">The sequence shown here is derived from an EMBL/GenBank/DDBJ whole genome shotgun (WGS) entry which is preliminary data.</text>
</comment>
<organism evidence="1 2">
    <name type="scientific">Catonella morbi ATCC 51271</name>
    <dbReference type="NCBI Taxonomy" id="592026"/>
    <lineage>
        <taxon>Bacteria</taxon>
        <taxon>Bacillati</taxon>
        <taxon>Bacillota</taxon>
        <taxon>Clostridia</taxon>
        <taxon>Lachnospirales</taxon>
        <taxon>Lachnospiraceae</taxon>
        <taxon>Catonella</taxon>
    </lineage>
</organism>
<dbReference type="Proteomes" id="UP000018227">
    <property type="component" value="Unassembled WGS sequence"/>
</dbReference>
<evidence type="ECO:0000313" key="2">
    <source>
        <dbReference type="Proteomes" id="UP000018227"/>
    </source>
</evidence>
<dbReference type="EMBL" id="ACIL03000013">
    <property type="protein sequence ID" value="ESL02782.1"/>
    <property type="molecule type" value="Genomic_DNA"/>
</dbReference>
<protein>
    <submittedName>
        <fullName evidence="1">Uncharacterized protein</fullName>
    </submittedName>
</protein>
<dbReference type="RefSeq" id="WP_023354524.1">
    <property type="nucleotide sequence ID" value="NZ_KI535368.1"/>
</dbReference>
<dbReference type="AlphaFoldDB" id="V2Y3W4"/>
<proteinExistence type="predicted"/>
<name>V2Y3W4_9FIRM</name>
<reference evidence="1 2" key="1">
    <citation type="submission" date="2013-06" db="EMBL/GenBank/DDBJ databases">
        <authorList>
            <person name="Weinstock G."/>
            <person name="Sodergren E."/>
            <person name="Clifton S."/>
            <person name="Fulton L."/>
            <person name="Fulton B."/>
            <person name="Courtney L."/>
            <person name="Fronick C."/>
            <person name="Harrison M."/>
            <person name="Strong C."/>
            <person name="Farmer C."/>
            <person name="Delahaunty K."/>
            <person name="Markovic C."/>
            <person name="Hall O."/>
            <person name="Minx P."/>
            <person name="Tomlinson C."/>
            <person name="Mitreva M."/>
            <person name="Nelson J."/>
            <person name="Hou S."/>
            <person name="Wollam A."/>
            <person name="Pepin K.H."/>
            <person name="Johnson M."/>
            <person name="Bhonagiri V."/>
            <person name="Nash W.E."/>
            <person name="Warren W."/>
            <person name="Chinwalla A."/>
            <person name="Mardis E.R."/>
            <person name="Wilson R.K."/>
        </authorList>
    </citation>
    <scope>NUCLEOTIDE SEQUENCE [LARGE SCALE GENOMIC DNA]</scope>
    <source>
        <strain evidence="1 2">ATCC 51271</strain>
    </source>
</reference>
<dbReference type="OrthoDB" id="9813134at2"/>
<gene>
    <name evidence="1" type="ORF">GCWU0000282_001652</name>
</gene>